<evidence type="ECO:0000313" key="2">
    <source>
        <dbReference type="Proteomes" id="UP000547879"/>
    </source>
</evidence>
<dbReference type="Proteomes" id="UP000547879">
    <property type="component" value="Unassembled WGS sequence"/>
</dbReference>
<dbReference type="EMBL" id="JACHEG010000006">
    <property type="protein sequence ID" value="MBB6164847.1"/>
    <property type="molecule type" value="Genomic_DNA"/>
</dbReference>
<proteinExistence type="predicted"/>
<reference evidence="1 2" key="1">
    <citation type="submission" date="2020-08" db="EMBL/GenBank/DDBJ databases">
        <title>Genomic Encyclopedia of Type Strains, Phase IV (KMG-IV): sequencing the most valuable type-strain genomes for metagenomic binning, comparative biology and taxonomic classification.</title>
        <authorList>
            <person name="Goeker M."/>
        </authorList>
    </citation>
    <scope>NUCLEOTIDE SEQUENCE [LARGE SCALE GENOMIC DNA]</scope>
    <source>
        <strain evidence="1 2">DSM 100734</strain>
    </source>
</reference>
<accession>A0A7X0D1V6</accession>
<organism evidence="1 2">
    <name type="scientific">Rhizobium wenxiniae</name>
    <dbReference type="NCBI Taxonomy" id="1737357"/>
    <lineage>
        <taxon>Bacteria</taxon>
        <taxon>Pseudomonadati</taxon>
        <taxon>Pseudomonadota</taxon>
        <taxon>Alphaproteobacteria</taxon>
        <taxon>Hyphomicrobiales</taxon>
        <taxon>Rhizobiaceae</taxon>
        <taxon>Rhizobium/Agrobacterium group</taxon>
        <taxon>Rhizobium</taxon>
    </lineage>
</organism>
<name>A0A7X0D1V6_9HYPH</name>
<protein>
    <submittedName>
        <fullName evidence="1">Uncharacterized protein</fullName>
    </submittedName>
</protein>
<evidence type="ECO:0000313" key="1">
    <source>
        <dbReference type="EMBL" id="MBB6164847.1"/>
    </source>
</evidence>
<dbReference type="AlphaFoldDB" id="A0A7X0D1V6"/>
<gene>
    <name evidence="1" type="ORF">HNQ72_004692</name>
</gene>
<sequence length="52" mass="6295">MKLAKPAPRYTLEELQETYELSIPQAAQIIDKFDGEKRRIDRFMRRCVRRRA</sequence>
<keyword evidence="2" id="KW-1185">Reference proteome</keyword>
<comment type="caution">
    <text evidence="1">The sequence shown here is derived from an EMBL/GenBank/DDBJ whole genome shotgun (WGS) entry which is preliminary data.</text>
</comment>